<dbReference type="GeneTree" id="ENSGT01030000234599"/>
<dbReference type="GO" id="GO:0016020">
    <property type="term" value="C:membrane"/>
    <property type="evidence" value="ECO:0007669"/>
    <property type="project" value="TreeGrafter"/>
</dbReference>
<comment type="similarity">
    <text evidence="1">Belongs to the apolipoprotein L family.</text>
</comment>
<keyword evidence="3" id="KW-1133">Transmembrane helix</keyword>
<reference evidence="4" key="4">
    <citation type="submission" date="2025-09" db="UniProtKB">
        <authorList>
            <consortium name="Ensembl"/>
        </authorList>
    </citation>
    <scope>IDENTIFICATION</scope>
</reference>
<keyword evidence="3" id="KW-0472">Membrane</keyword>
<protein>
    <submittedName>
        <fullName evidence="4">Uncharacterized protein</fullName>
    </submittedName>
</protein>
<feature type="transmembrane region" description="Helical" evidence="3">
    <location>
        <begin position="462"/>
        <end position="485"/>
    </location>
</feature>
<dbReference type="InParanoid" id="A0A3P8ZW01"/>
<reference evidence="4" key="3">
    <citation type="submission" date="2025-08" db="UniProtKB">
        <authorList>
            <consortium name="Ensembl"/>
        </authorList>
    </citation>
    <scope>IDENTIFICATION</scope>
</reference>
<dbReference type="GO" id="GO:0005576">
    <property type="term" value="C:extracellular region"/>
    <property type="evidence" value="ECO:0007669"/>
    <property type="project" value="InterPro"/>
</dbReference>
<dbReference type="Ensembl" id="ENSELUT00000002689.3">
    <property type="protein sequence ID" value="ENSELUP00000032654.2"/>
    <property type="gene ID" value="ENSELUG00000010609.3"/>
</dbReference>
<dbReference type="InterPro" id="IPR008405">
    <property type="entry name" value="ApoL"/>
</dbReference>
<evidence type="ECO:0000313" key="4">
    <source>
        <dbReference type="Ensembl" id="ENSELUP00000032654.2"/>
    </source>
</evidence>
<proteinExistence type="inferred from homology"/>
<feature type="compositionally biased region" description="Polar residues" evidence="2">
    <location>
        <begin position="231"/>
        <end position="245"/>
    </location>
</feature>
<dbReference type="Proteomes" id="UP000265140">
    <property type="component" value="Chromosome 11"/>
</dbReference>
<feature type="compositionally biased region" description="Polar residues" evidence="2">
    <location>
        <begin position="89"/>
        <end position="102"/>
    </location>
</feature>
<dbReference type="Bgee" id="ENSELUG00000010609">
    <property type="expression patterns" value="Expressed in pharyngeal gill and 8 other cell types or tissues"/>
</dbReference>
<evidence type="ECO:0000313" key="5">
    <source>
        <dbReference type="Proteomes" id="UP000265140"/>
    </source>
</evidence>
<evidence type="ECO:0000256" key="2">
    <source>
        <dbReference type="SAM" id="MobiDB-lite"/>
    </source>
</evidence>
<dbReference type="PANTHER" id="PTHR14096:SF59">
    <property type="entry name" value="APOLIPOPROTEIN L, 1 ISOFORM X1"/>
    <property type="match status" value="1"/>
</dbReference>
<evidence type="ECO:0000256" key="1">
    <source>
        <dbReference type="ARBA" id="ARBA00010090"/>
    </source>
</evidence>
<feature type="transmembrane region" description="Helical" evidence="3">
    <location>
        <begin position="491"/>
        <end position="515"/>
    </location>
</feature>
<feature type="region of interest" description="Disordered" evidence="2">
    <location>
        <begin position="151"/>
        <end position="264"/>
    </location>
</feature>
<sequence length="659" mass="72141">MATPPIYPRKLFLAKSSSNVGCIDLPSSLKDSDRLEHHASKLGLSGRSQSECQIKPGPKLPWLPHSMSQSEAMDEKNKTSHNNMEEPQESNNTGSPTANQSRYLRPRPVRRPPAPPVKTSGPLLSPSPTANVYYEVVEGSTLQMAEKSLDVFGEEKPSPPPLPHPARPPRSLGMSRSSSDTSAYPGYERILPVMGLPHPQGPIEQKCQPHHPPALLKSKSLSLHGDYNDVCRTSNQSPSGINNAISPRPPRPLRPPSRCLSRSPLQPLLQPTAARRGSLLASPSLPPPPSFNPPPPPSTNPPPPPLENKPPSSDQPAKLSFSDSLYSEINEEQEQYLEVLPGEVTLQANPSICVSKSQAAPQFQAGQRYQNGGFSVETEQEFENLMQWKKTVGCWENISSSLNGLGQEEETRVFNQRGLCVKNGLRLFNCLLTKRNDTFCDHIAELNDLADKLDKSQNKTRTLGIAGGTTGAVGGAVAIMGIALAPVTLGASLVVTAVGAGMVVSGSGMGAKAVIDKRKNNSGDRKKVEEMLQVYKAEMAEVEWCLCFIWSGMDELRQFNVHRLRHVDPEALWMAKMAEALHRSGCYKSQQLGMKSEGILQGFARDLDLHYTSKDGQRLKKGSETNFVARIRVLTQELQGELDELYDAWQTFSLVSCKC</sequence>
<keyword evidence="5" id="KW-1185">Reference proteome</keyword>
<keyword evidence="3" id="KW-0812">Transmembrane</keyword>
<evidence type="ECO:0000256" key="3">
    <source>
        <dbReference type="SAM" id="Phobius"/>
    </source>
</evidence>
<feature type="region of interest" description="Disordered" evidence="2">
    <location>
        <begin position="40"/>
        <end position="128"/>
    </location>
</feature>
<feature type="compositionally biased region" description="Pro residues" evidence="2">
    <location>
        <begin position="158"/>
        <end position="168"/>
    </location>
</feature>
<organism evidence="4 5">
    <name type="scientific">Esox lucius</name>
    <name type="common">Northern pike</name>
    <dbReference type="NCBI Taxonomy" id="8010"/>
    <lineage>
        <taxon>Eukaryota</taxon>
        <taxon>Metazoa</taxon>
        <taxon>Chordata</taxon>
        <taxon>Craniata</taxon>
        <taxon>Vertebrata</taxon>
        <taxon>Euteleostomi</taxon>
        <taxon>Actinopterygii</taxon>
        <taxon>Neopterygii</taxon>
        <taxon>Teleostei</taxon>
        <taxon>Protacanthopterygii</taxon>
        <taxon>Esociformes</taxon>
        <taxon>Esocidae</taxon>
        <taxon>Esox</taxon>
    </lineage>
</organism>
<dbReference type="OMA" id="NHITELY"/>
<dbReference type="Pfam" id="PF05461">
    <property type="entry name" value="ApoL"/>
    <property type="match status" value="1"/>
</dbReference>
<accession>A0A3P8ZW01</accession>
<name>A0A3P8ZW01_ESOLU</name>
<dbReference type="PANTHER" id="PTHR14096">
    <property type="entry name" value="APOLIPOPROTEIN L"/>
    <property type="match status" value="1"/>
</dbReference>
<feature type="compositionally biased region" description="Pro residues" evidence="2">
    <location>
        <begin position="284"/>
        <end position="308"/>
    </location>
</feature>
<reference evidence="5" key="1">
    <citation type="journal article" date="2014" name="PLoS ONE">
        <title>The genome and linkage map of the northern pike (Esox lucius): conserved synteny revealed between the salmonid sister group and the Neoteleostei.</title>
        <authorList>
            <person name="Rondeau E.B."/>
            <person name="Minkley D.R."/>
            <person name="Leong J.S."/>
            <person name="Messmer A.M."/>
            <person name="Jantzen J.R."/>
            <person name="von Schalburg K.R."/>
            <person name="Lemon C."/>
            <person name="Bird N.H."/>
            <person name="Koop B.F."/>
        </authorList>
    </citation>
    <scope>NUCLEOTIDE SEQUENCE</scope>
</reference>
<dbReference type="AlphaFoldDB" id="A0A3P8ZW01"/>
<dbReference type="GO" id="GO:0042157">
    <property type="term" value="P:lipoprotein metabolic process"/>
    <property type="evidence" value="ECO:0007669"/>
    <property type="project" value="InterPro"/>
</dbReference>
<dbReference type="GO" id="GO:0008289">
    <property type="term" value="F:lipid binding"/>
    <property type="evidence" value="ECO:0007669"/>
    <property type="project" value="InterPro"/>
</dbReference>
<dbReference type="GO" id="GO:0006869">
    <property type="term" value="P:lipid transport"/>
    <property type="evidence" value="ECO:0007669"/>
    <property type="project" value="InterPro"/>
</dbReference>
<feature type="region of interest" description="Disordered" evidence="2">
    <location>
        <begin position="278"/>
        <end position="319"/>
    </location>
</feature>
<reference evidence="4" key="2">
    <citation type="submission" date="2020-02" db="EMBL/GenBank/DDBJ databases">
        <title>Esox lucius (northern pike) genome, fEsoLuc1, primary haplotype.</title>
        <authorList>
            <person name="Myers G."/>
            <person name="Karagic N."/>
            <person name="Meyer A."/>
            <person name="Pippel M."/>
            <person name="Reichard M."/>
            <person name="Winkler S."/>
            <person name="Tracey A."/>
            <person name="Sims Y."/>
            <person name="Howe K."/>
            <person name="Rhie A."/>
            <person name="Formenti G."/>
            <person name="Durbin R."/>
            <person name="Fedrigo O."/>
            <person name="Jarvis E.D."/>
        </authorList>
    </citation>
    <scope>NUCLEOTIDE SEQUENCE [LARGE SCALE GENOMIC DNA]</scope>
</reference>